<keyword evidence="10" id="KW-1185">Reference proteome</keyword>
<dbReference type="Gene3D" id="1.10.510.10">
    <property type="entry name" value="Transferase(Phosphotransferase) domain 1"/>
    <property type="match status" value="1"/>
</dbReference>
<evidence type="ECO:0000313" key="9">
    <source>
        <dbReference type="EMBL" id="MEZ0475026.1"/>
    </source>
</evidence>
<dbReference type="CDD" id="cd14014">
    <property type="entry name" value="STKc_PknB_like"/>
    <property type="match status" value="1"/>
</dbReference>
<evidence type="ECO:0000313" key="10">
    <source>
        <dbReference type="Proteomes" id="UP001566331"/>
    </source>
</evidence>
<comment type="caution">
    <text evidence="9">The sequence shown here is derived from an EMBL/GenBank/DDBJ whole genome shotgun (WGS) entry which is preliminary data.</text>
</comment>
<dbReference type="SMART" id="SM00220">
    <property type="entry name" value="S_TKc"/>
    <property type="match status" value="1"/>
</dbReference>
<dbReference type="PROSITE" id="PS50011">
    <property type="entry name" value="PROTEIN_KINASE_DOM"/>
    <property type="match status" value="1"/>
</dbReference>
<dbReference type="PANTHER" id="PTHR43289">
    <property type="entry name" value="MITOGEN-ACTIVATED PROTEIN KINASE KINASE KINASE 20-RELATED"/>
    <property type="match status" value="1"/>
</dbReference>
<keyword evidence="7" id="KW-0812">Transmembrane</keyword>
<keyword evidence="7" id="KW-1133">Transmembrane helix</keyword>
<dbReference type="Pfam" id="PF00069">
    <property type="entry name" value="Pkinase"/>
    <property type="match status" value="1"/>
</dbReference>
<evidence type="ECO:0000256" key="2">
    <source>
        <dbReference type="ARBA" id="ARBA00022741"/>
    </source>
</evidence>
<feature type="compositionally biased region" description="Low complexity" evidence="6">
    <location>
        <begin position="932"/>
        <end position="956"/>
    </location>
</feature>
<reference evidence="9 10" key="1">
    <citation type="submission" date="2024-07" db="EMBL/GenBank/DDBJ databases">
        <title>Luteimonas salilacus sp. nov., isolated from the shore soil of Salt Lake in Tibet of China.</title>
        <authorList>
            <person name="Zhang X."/>
            <person name="Li A."/>
        </authorList>
    </citation>
    <scope>NUCLEOTIDE SEQUENCE [LARGE SCALE GENOMIC DNA]</scope>
    <source>
        <strain evidence="9 10">B3-2-R+30</strain>
    </source>
</reference>
<proteinExistence type="predicted"/>
<evidence type="ECO:0000256" key="6">
    <source>
        <dbReference type="SAM" id="MobiDB-lite"/>
    </source>
</evidence>
<evidence type="ECO:0000256" key="1">
    <source>
        <dbReference type="ARBA" id="ARBA00022679"/>
    </source>
</evidence>
<keyword evidence="7" id="KW-0472">Membrane</keyword>
<dbReference type="Gene3D" id="1.25.40.10">
    <property type="entry name" value="Tetratricopeptide repeat domain"/>
    <property type="match status" value="2"/>
</dbReference>
<evidence type="ECO:0000256" key="4">
    <source>
        <dbReference type="ARBA" id="ARBA00022840"/>
    </source>
</evidence>
<dbReference type="InterPro" id="IPR008271">
    <property type="entry name" value="Ser/Thr_kinase_AS"/>
</dbReference>
<dbReference type="SUPFAM" id="SSF56112">
    <property type="entry name" value="Protein kinase-like (PK-like)"/>
    <property type="match status" value="1"/>
</dbReference>
<dbReference type="Gene3D" id="3.30.200.20">
    <property type="entry name" value="Phosphorylase Kinase, domain 1"/>
    <property type="match status" value="1"/>
</dbReference>
<feature type="region of interest" description="Disordered" evidence="6">
    <location>
        <begin position="917"/>
        <end position="956"/>
    </location>
</feature>
<keyword evidence="2 5" id="KW-0547">Nucleotide-binding</keyword>
<dbReference type="PROSITE" id="PS00108">
    <property type="entry name" value="PROTEIN_KINASE_ST"/>
    <property type="match status" value="1"/>
</dbReference>
<dbReference type="RefSeq" id="WP_370564916.1">
    <property type="nucleotide sequence ID" value="NZ_JBFWIB010000011.1"/>
</dbReference>
<feature type="binding site" evidence="5">
    <location>
        <position position="121"/>
    </location>
    <ligand>
        <name>ATP</name>
        <dbReference type="ChEBI" id="CHEBI:30616"/>
    </ligand>
</feature>
<sequence>MDAERWNRVRALFDQLIELPREQWQSRLAEACGGDAALEREVLDLLAADTGTRAEPSGLAAEGMALLADLAQRDEANERERLAGTRLGPFRLLHRIGSGGMGAVWLAERADGEFAQKVAIKLIRSGWDEAEVDARFRAERQILAGLQHPRIAHLIDGGVTPDGKPWLALEYVDGIDLARYGERHRLDLKRRLELFLAVCEAVAYAHARLVVHRDLKPSNILVCGDGSVKLLDFGIAKLIDAQSAQASMTRVFTPEYAAPEQVRGEPVTTAVDVYALGLLLYELLTGRRPYRPENATPAAYERAVLEQAPTRPSHAVTRDDADGSAAALSAQRRLTPQRLKRELRGDLDAIVLKALRKEPAQRYASVQDFAADLRAWLQHRPVAARRGGWRYGAARFLRRHALAAGMALFAATALLAGFVIAVWQARQASLQRDMAVAESVKSRAVLEFMGGLFELADPDKARGEKVTAQELLVRGTERIRDQLSEQPAVRAELLSAMAGAQLGLGVYDQGLLLAKEASGLARATGDAALHRVAELRHARALHHLGRYREVLDSLDPLRETLTQPDRATETLRAEVDFRRGLALQAVNELEDADHAYASAHAAQLRLHGAADRRTQVTAFAHVSLLVLRGRMPEAERRARATLEAVRRSTSETDPHRARALDALAMVVANTGPLSEAEALRREELRIRQAVLGPEHPDTIATMADLATVLHAQRDLATAARMYRAVLRHRRVQLGNMHPSIATTVNNLAVCELELGELHTARDLAEEALRIRRTHYGPHHHTTAISFHALGVIEIDLGVAAAVDHLRQAVESYDAAMGADSGSALGALRDLARAQVLLGPLDASCGAAERALGISTMREGDEPSVAYTRAMLAACRVASGRAEDSAALTADLQTLRKHWGADDKRTRKIAVLAQAADRSGRGLPPVAAVQKPPGRAVATRTGRAAPAGTSGRPGPLE</sequence>
<dbReference type="InterPro" id="IPR011990">
    <property type="entry name" value="TPR-like_helical_dom_sf"/>
</dbReference>
<feature type="transmembrane region" description="Helical" evidence="7">
    <location>
        <begin position="401"/>
        <end position="423"/>
    </location>
</feature>
<keyword evidence="4 5" id="KW-0067">ATP-binding</keyword>
<evidence type="ECO:0000256" key="7">
    <source>
        <dbReference type="SAM" id="Phobius"/>
    </source>
</evidence>
<dbReference type="EMBL" id="JBFWIC010000012">
    <property type="protein sequence ID" value="MEZ0475026.1"/>
    <property type="molecule type" value="Genomic_DNA"/>
</dbReference>
<keyword evidence="3 9" id="KW-0418">Kinase</keyword>
<name>A0ABV4HTC2_9GAMM</name>
<dbReference type="InterPro" id="IPR000719">
    <property type="entry name" value="Prot_kinase_dom"/>
</dbReference>
<accession>A0ABV4HTC2</accession>
<feature type="domain" description="Protein kinase" evidence="8">
    <location>
        <begin position="90"/>
        <end position="377"/>
    </location>
</feature>
<organism evidence="9 10">
    <name type="scientific">Luteimonas salinilitoris</name>
    <dbReference type="NCBI Taxonomy" id="3237697"/>
    <lineage>
        <taxon>Bacteria</taxon>
        <taxon>Pseudomonadati</taxon>
        <taxon>Pseudomonadota</taxon>
        <taxon>Gammaproteobacteria</taxon>
        <taxon>Lysobacterales</taxon>
        <taxon>Lysobacteraceae</taxon>
        <taxon>Luteimonas</taxon>
    </lineage>
</organism>
<evidence type="ECO:0000259" key="8">
    <source>
        <dbReference type="PROSITE" id="PS50011"/>
    </source>
</evidence>
<dbReference type="InterPro" id="IPR017441">
    <property type="entry name" value="Protein_kinase_ATP_BS"/>
</dbReference>
<dbReference type="PROSITE" id="PS00107">
    <property type="entry name" value="PROTEIN_KINASE_ATP"/>
    <property type="match status" value="1"/>
</dbReference>
<evidence type="ECO:0000256" key="5">
    <source>
        <dbReference type="PROSITE-ProRule" id="PRU10141"/>
    </source>
</evidence>
<keyword evidence="1" id="KW-0808">Transferase</keyword>
<gene>
    <name evidence="9" type="ORF">AB6713_10420</name>
</gene>
<evidence type="ECO:0000256" key="3">
    <source>
        <dbReference type="ARBA" id="ARBA00022777"/>
    </source>
</evidence>
<dbReference type="Proteomes" id="UP001566331">
    <property type="component" value="Unassembled WGS sequence"/>
</dbReference>
<protein>
    <submittedName>
        <fullName evidence="9">Protein kinase</fullName>
    </submittedName>
</protein>
<dbReference type="PANTHER" id="PTHR43289:SF34">
    <property type="entry name" value="SERINE_THREONINE-PROTEIN KINASE YBDM-RELATED"/>
    <property type="match status" value="1"/>
</dbReference>
<dbReference type="GO" id="GO:0016301">
    <property type="term" value="F:kinase activity"/>
    <property type="evidence" value="ECO:0007669"/>
    <property type="project" value="UniProtKB-KW"/>
</dbReference>
<dbReference type="SUPFAM" id="SSF48452">
    <property type="entry name" value="TPR-like"/>
    <property type="match status" value="2"/>
</dbReference>
<dbReference type="InterPro" id="IPR011009">
    <property type="entry name" value="Kinase-like_dom_sf"/>
</dbReference>
<dbReference type="Pfam" id="PF13424">
    <property type="entry name" value="TPR_12"/>
    <property type="match status" value="2"/>
</dbReference>